<dbReference type="InterPro" id="IPR009014">
    <property type="entry name" value="Transketo_C/PFOR_II"/>
</dbReference>
<dbReference type="PANTHER" id="PTHR43825:SF1">
    <property type="entry name" value="TRANSKETOLASE-LIKE PYRIMIDINE-BINDING DOMAIN-CONTAINING PROTEIN"/>
    <property type="match status" value="1"/>
</dbReference>
<comment type="similarity">
    <text evidence="2">Belongs to the transketolase family.</text>
</comment>
<dbReference type="SMART" id="SM00861">
    <property type="entry name" value="Transket_pyr"/>
    <property type="match status" value="1"/>
</dbReference>
<dbReference type="SUPFAM" id="SSF52922">
    <property type="entry name" value="TK C-terminal domain-like"/>
    <property type="match status" value="1"/>
</dbReference>
<dbReference type="InterPro" id="IPR051157">
    <property type="entry name" value="PDH/Transketolase"/>
</dbReference>
<evidence type="ECO:0000256" key="3">
    <source>
        <dbReference type="ARBA" id="ARBA00023052"/>
    </source>
</evidence>
<gene>
    <name evidence="5" type="ORF">F1188_11550</name>
</gene>
<dbReference type="AlphaFoldDB" id="A0A5M6IAM5"/>
<feature type="domain" description="Transketolase-like pyrimidine-binding" evidence="4">
    <location>
        <begin position="15"/>
        <end position="181"/>
    </location>
</feature>
<dbReference type="Gene3D" id="3.40.50.920">
    <property type="match status" value="1"/>
</dbReference>
<dbReference type="OrthoDB" id="8732661at2"/>
<evidence type="ECO:0000259" key="4">
    <source>
        <dbReference type="SMART" id="SM00861"/>
    </source>
</evidence>
<keyword evidence="6" id="KW-1185">Reference proteome</keyword>
<evidence type="ECO:0000256" key="2">
    <source>
        <dbReference type="ARBA" id="ARBA00007131"/>
    </source>
</evidence>
<dbReference type="EMBL" id="VWPJ01000010">
    <property type="protein sequence ID" value="KAA5605202.1"/>
    <property type="molecule type" value="Genomic_DNA"/>
</dbReference>
<dbReference type="Pfam" id="PF02780">
    <property type="entry name" value="Transketolase_C"/>
    <property type="match status" value="1"/>
</dbReference>
<name>A0A5M6IAM5_9PROT</name>
<comment type="caution">
    <text evidence="5">The sequence shown here is derived from an EMBL/GenBank/DDBJ whole genome shotgun (WGS) entry which is preliminary data.</text>
</comment>
<reference evidence="5 6" key="1">
    <citation type="submission" date="2019-09" db="EMBL/GenBank/DDBJ databases">
        <title>Genome sequence of Roseospira marina, one of the more divergent members of the non-sulfur purple photosynthetic bacterial family, the Rhodospirillaceae.</title>
        <authorList>
            <person name="Meyer T."/>
            <person name="Kyndt J."/>
        </authorList>
    </citation>
    <scope>NUCLEOTIDE SEQUENCE [LARGE SCALE GENOMIC DNA]</scope>
    <source>
        <strain evidence="5 6">DSM 15113</strain>
    </source>
</reference>
<accession>A0A5M6IAM5</accession>
<protein>
    <submittedName>
        <fullName evidence="5">Transketolase</fullName>
    </submittedName>
</protein>
<proteinExistence type="inferred from homology"/>
<comment type="cofactor">
    <cofactor evidence="1">
        <name>thiamine diphosphate</name>
        <dbReference type="ChEBI" id="CHEBI:58937"/>
    </cofactor>
</comment>
<dbReference type="InterPro" id="IPR005475">
    <property type="entry name" value="Transketolase-like_Pyr-bd"/>
</dbReference>
<dbReference type="InterPro" id="IPR029061">
    <property type="entry name" value="THDP-binding"/>
</dbReference>
<dbReference type="Pfam" id="PF02779">
    <property type="entry name" value="Transket_pyr"/>
    <property type="match status" value="1"/>
</dbReference>
<organism evidence="5 6">
    <name type="scientific">Roseospira marina</name>
    <dbReference type="NCBI Taxonomy" id="140057"/>
    <lineage>
        <taxon>Bacteria</taxon>
        <taxon>Pseudomonadati</taxon>
        <taxon>Pseudomonadota</taxon>
        <taxon>Alphaproteobacteria</taxon>
        <taxon>Rhodospirillales</taxon>
        <taxon>Rhodospirillaceae</taxon>
        <taxon>Roseospira</taxon>
    </lineage>
</organism>
<dbReference type="SUPFAM" id="SSF52518">
    <property type="entry name" value="Thiamin diphosphate-binding fold (THDP-binding)"/>
    <property type="match status" value="1"/>
</dbReference>
<keyword evidence="3" id="KW-0786">Thiamine pyrophosphate</keyword>
<evidence type="ECO:0000313" key="6">
    <source>
        <dbReference type="Proteomes" id="UP000324065"/>
    </source>
</evidence>
<evidence type="ECO:0000313" key="5">
    <source>
        <dbReference type="EMBL" id="KAA5605202.1"/>
    </source>
</evidence>
<dbReference type="CDD" id="cd07033">
    <property type="entry name" value="TPP_PYR_DXS_TK_like"/>
    <property type="match status" value="1"/>
</dbReference>
<dbReference type="RefSeq" id="WP_150062582.1">
    <property type="nucleotide sequence ID" value="NZ_JACHII010000008.1"/>
</dbReference>
<dbReference type="PANTHER" id="PTHR43825">
    <property type="entry name" value="PYRUVATE DEHYDROGENASE E1 COMPONENT"/>
    <property type="match status" value="1"/>
</dbReference>
<dbReference type="InterPro" id="IPR033248">
    <property type="entry name" value="Transketolase_C"/>
</dbReference>
<dbReference type="FunFam" id="3.40.50.970:FF:000129">
    <property type="entry name" value="Transketolase"/>
    <property type="match status" value="1"/>
</dbReference>
<dbReference type="Gene3D" id="3.40.50.970">
    <property type="match status" value="1"/>
</dbReference>
<dbReference type="Proteomes" id="UP000324065">
    <property type="component" value="Unassembled WGS sequence"/>
</dbReference>
<evidence type="ECO:0000256" key="1">
    <source>
        <dbReference type="ARBA" id="ARBA00001964"/>
    </source>
</evidence>
<sequence length="326" mass="34508">MMEITPRTARQWSRLGSRGIFGQAILSVAEDHPELMVLSADLGNSSGLDRFKAAYPDQFLNTGIAEQNMIGVAAGLAKEGFTVFATSFAPFIAMRASEQVRMNLGYMEMNVKAVAIGSGIAMGLLGNSHFGLEDVAVMRAIPNLTVVCPADCAAIIKTVEAAVAFDGPMYIRLTGAANNPPVYTEDFAFQIGRAIPLRDGGDVGLVACGTMVHVALRAADALAEQGIAASVIDMHTLKPLDGAALDALAARVPALVTVEEHTVIGGLGSAVAEHTAAQPDRVRHLALGLRDAFVKTGQYEYMLEQEGLVGPAVAERVRAFLREERT</sequence>